<dbReference type="AlphaFoldDB" id="A0A9P8TA96"/>
<feature type="region of interest" description="Disordered" evidence="1">
    <location>
        <begin position="1"/>
        <end position="91"/>
    </location>
</feature>
<dbReference type="Proteomes" id="UP000769528">
    <property type="component" value="Unassembled WGS sequence"/>
</dbReference>
<organism evidence="2 3">
    <name type="scientific">Wickerhamomyces mucosus</name>
    <dbReference type="NCBI Taxonomy" id="1378264"/>
    <lineage>
        <taxon>Eukaryota</taxon>
        <taxon>Fungi</taxon>
        <taxon>Dikarya</taxon>
        <taxon>Ascomycota</taxon>
        <taxon>Saccharomycotina</taxon>
        <taxon>Saccharomycetes</taxon>
        <taxon>Phaffomycetales</taxon>
        <taxon>Wickerhamomycetaceae</taxon>
        <taxon>Wickerhamomyces</taxon>
    </lineage>
</organism>
<protein>
    <submittedName>
        <fullName evidence="2">Uncharacterized protein</fullName>
    </submittedName>
</protein>
<comment type="caution">
    <text evidence="2">The sequence shown here is derived from an EMBL/GenBank/DDBJ whole genome shotgun (WGS) entry which is preliminary data.</text>
</comment>
<keyword evidence="3" id="KW-1185">Reference proteome</keyword>
<feature type="compositionally biased region" description="Low complexity" evidence="1">
    <location>
        <begin position="80"/>
        <end position="91"/>
    </location>
</feature>
<evidence type="ECO:0000313" key="2">
    <source>
        <dbReference type="EMBL" id="KAH3671374.1"/>
    </source>
</evidence>
<reference evidence="2" key="1">
    <citation type="journal article" date="2021" name="Open Biol.">
        <title>Shared evolutionary footprints suggest mitochondrial oxidative damage underlies multiple complex I losses in fungi.</title>
        <authorList>
            <person name="Schikora-Tamarit M.A."/>
            <person name="Marcet-Houben M."/>
            <person name="Nosek J."/>
            <person name="Gabaldon T."/>
        </authorList>
    </citation>
    <scope>NUCLEOTIDE SEQUENCE</scope>
    <source>
        <strain evidence="2">CBS6341</strain>
    </source>
</reference>
<name>A0A9P8TA96_9ASCO</name>
<feature type="compositionally biased region" description="Polar residues" evidence="1">
    <location>
        <begin position="1"/>
        <end position="36"/>
    </location>
</feature>
<dbReference type="OrthoDB" id="4096620at2759"/>
<accession>A0A9P8TA96</accession>
<sequence length="91" mass="10172">MSYHLNRSTSASSHQHSRPFSTNNPFRNASVDSSINDPKFTNWVNNNRSQASFSSDDEDGELFKIPSIPGRRPGNERTLSNNSNNSNSSVR</sequence>
<evidence type="ECO:0000256" key="1">
    <source>
        <dbReference type="SAM" id="MobiDB-lite"/>
    </source>
</evidence>
<feature type="compositionally biased region" description="Polar residues" evidence="1">
    <location>
        <begin position="42"/>
        <end position="54"/>
    </location>
</feature>
<proteinExistence type="predicted"/>
<evidence type="ECO:0000313" key="3">
    <source>
        <dbReference type="Proteomes" id="UP000769528"/>
    </source>
</evidence>
<dbReference type="EMBL" id="JAEUBF010001281">
    <property type="protein sequence ID" value="KAH3671374.1"/>
    <property type="molecule type" value="Genomic_DNA"/>
</dbReference>
<gene>
    <name evidence="2" type="ORF">WICMUC_004671</name>
</gene>
<reference evidence="2" key="2">
    <citation type="submission" date="2021-01" db="EMBL/GenBank/DDBJ databases">
        <authorList>
            <person name="Schikora-Tamarit M.A."/>
        </authorList>
    </citation>
    <scope>NUCLEOTIDE SEQUENCE</scope>
    <source>
        <strain evidence="2">CBS6341</strain>
    </source>
</reference>